<feature type="transmembrane region" description="Helical" evidence="1">
    <location>
        <begin position="112"/>
        <end position="137"/>
    </location>
</feature>
<comment type="caution">
    <text evidence="2">The sequence shown here is derived from an EMBL/GenBank/DDBJ whole genome shotgun (WGS) entry which is preliminary data.</text>
</comment>
<dbReference type="Pfam" id="PF11911">
    <property type="entry name" value="DUF3429"/>
    <property type="match status" value="1"/>
</dbReference>
<name>A0ABD3W7E5_SINWO</name>
<dbReference type="InterPro" id="IPR021836">
    <property type="entry name" value="DUF3429"/>
</dbReference>
<feature type="transmembrane region" description="Helical" evidence="1">
    <location>
        <begin position="229"/>
        <end position="249"/>
    </location>
</feature>
<protein>
    <recommendedName>
        <fullName evidence="4">Transmembrane protein 69</fullName>
    </recommendedName>
</protein>
<evidence type="ECO:0000313" key="2">
    <source>
        <dbReference type="EMBL" id="KAL3868480.1"/>
    </source>
</evidence>
<feature type="transmembrane region" description="Helical" evidence="1">
    <location>
        <begin position="179"/>
        <end position="209"/>
    </location>
</feature>
<keyword evidence="1" id="KW-0472">Membrane</keyword>
<evidence type="ECO:0000256" key="1">
    <source>
        <dbReference type="SAM" id="Phobius"/>
    </source>
</evidence>
<keyword evidence="1" id="KW-0812">Transmembrane</keyword>
<sequence length="266" mass="30731">MWKMFFSNKVPGFTLSQLKMPYSRTSPSSELFQSYLLRRGNSLMNSHSQNQRYYNGVFVRNKNCAALYMVDKNLCALPLWHMPRRYHTQEGKSKWKLILSEFMQIQHSPKPAVVYGLMGLIPFWGAPFLMVFAHAYLPLLVKFQFFYCALLLSFLGGARWGVAVTVGSELPPDLKNLRYTFVAPFIAWLSLLSSSPMSGYFMAMLGLTWAAYFDFTQPGYPPWFKSLRVALTGGAIISFLFTWVCYINLEPKHYTKRKISPQKWIS</sequence>
<keyword evidence="1" id="KW-1133">Transmembrane helix</keyword>
<accession>A0ABD3W7E5</accession>
<evidence type="ECO:0000313" key="3">
    <source>
        <dbReference type="Proteomes" id="UP001634394"/>
    </source>
</evidence>
<dbReference type="PANTHER" id="PTHR15887:SF1">
    <property type="entry name" value="TRANSMEMBRANE PROTEIN 69"/>
    <property type="match status" value="1"/>
</dbReference>
<keyword evidence="3" id="KW-1185">Reference proteome</keyword>
<dbReference type="AlphaFoldDB" id="A0ABD3W7E5"/>
<organism evidence="2 3">
    <name type="scientific">Sinanodonta woodiana</name>
    <name type="common">Chinese pond mussel</name>
    <name type="synonym">Anodonta woodiana</name>
    <dbReference type="NCBI Taxonomy" id="1069815"/>
    <lineage>
        <taxon>Eukaryota</taxon>
        <taxon>Metazoa</taxon>
        <taxon>Spiralia</taxon>
        <taxon>Lophotrochozoa</taxon>
        <taxon>Mollusca</taxon>
        <taxon>Bivalvia</taxon>
        <taxon>Autobranchia</taxon>
        <taxon>Heteroconchia</taxon>
        <taxon>Palaeoheterodonta</taxon>
        <taxon>Unionida</taxon>
        <taxon>Unionoidea</taxon>
        <taxon>Unionidae</taxon>
        <taxon>Unioninae</taxon>
        <taxon>Sinanodonta</taxon>
    </lineage>
</organism>
<feature type="transmembrane region" description="Helical" evidence="1">
    <location>
        <begin position="143"/>
        <end position="167"/>
    </location>
</feature>
<reference evidence="2 3" key="1">
    <citation type="submission" date="2024-11" db="EMBL/GenBank/DDBJ databases">
        <title>Chromosome-level genome assembly of the freshwater bivalve Anodonta woodiana.</title>
        <authorList>
            <person name="Chen X."/>
        </authorList>
    </citation>
    <scope>NUCLEOTIDE SEQUENCE [LARGE SCALE GENOMIC DNA]</scope>
    <source>
        <strain evidence="2">MN2024</strain>
        <tissue evidence="2">Gills</tissue>
    </source>
</reference>
<dbReference type="Proteomes" id="UP001634394">
    <property type="component" value="Unassembled WGS sequence"/>
</dbReference>
<evidence type="ECO:0008006" key="4">
    <source>
        <dbReference type="Google" id="ProtNLM"/>
    </source>
</evidence>
<proteinExistence type="predicted"/>
<dbReference type="PANTHER" id="PTHR15887">
    <property type="entry name" value="TRANSMEMBRANE PROTEIN 69"/>
    <property type="match status" value="1"/>
</dbReference>
<dbReference type="EMBL" id="JBJQND010000008">
    <property type="protein sequence ID" value="KAL3868480.1"/>
    <property type="molecule type" value="Genomic_DNA"/>
</dbReference>
<gene>
    <name evidence="2" type="ORF">ACJMK2_041281</name>
</gene>